<sequence>MISTYASMAFAYTGSTSIASYSKIGDAATYYALAYAARSDTSTK</sequence>
<keyword evidence="1" id="KW-0496">Mitochondrion</keyword>
<organism evidence="1">
    <name type="scientific">Picea glauca</name>
    <name type="common">White spruce</name>
    <name type="synonym">Pinus glauca</name>
    <dbReference type="NCBI Taxonomy" id="3330"/>
    <lineage>
        <taxon>Eukaryota</taxon>
        <taxon>Viridiplantae</taxon>
        <taxon>Streptophyta</taxon>
        <taxon>Embryophyta</taxon>
        <taxon>Tracheophyta</taxon>
        <taxon>Spermatophyta</taxon>
        <taxon>Pinopsida</taxon>
        <taxon>Pinidae</taxon>
        <taxon>Conifers I</taxon>
        <taxon>Pinales</taxon>
        <taxon>Pinaceae</taxon>
        <taxon>Picea</taxon>
    </lineage>
</organism>
<comment type="caution">
    <text evidence="1">The sequence shown here is derived from an EMBL/GenBank/DDBJ whole genome shotgun (WGS) entry which is preliminary data.</text>
</comment>
<evidence type="ECO:0000313" key="1">
    <source>
        <dbReference type="EMBL" id="KUM48145.1"/>
    </source>
</evidence>
<protein>
    <submittedName>
        <fullName evidence="1">Uncharacterized protein</fullName>
    </submittedName>
</protein>
<dbReference type="EMBL" id="LKAM01000006">
    <property type="protein sequence ID" value="KUM48145.1"/>
    <property type="molecule type" value="Genomic_DNA"/>
</dbReference>
<dbReference type="AlphaFoldDB" id="A0A101LZE2"/>
<name>A0A101LZE2_PICGL</name>
<accession>A0A101LZE2</accession>
<geneLocation type="mitochondrion" evidence="1"/>
<gene>
    <name evidence="1" type="ORF">ABT39_MTgene5141</name>
</gene>
<reference evidence="1" key="1">
    <citation type="journal article" date="2015" name="Genome Biol. Evol.">
        <title>Organellar Genomes of White Spruce (Picea glauca): Assembly and Annotation.</title>
        <authorList>
            <person name="Jackman S.D."/>
            <person name="Warren R.L."/>
            <person name="Gibb E.A."/>
            <person name="Vandervalk B.P."/>
            <person name="Mohamadi H."/>
            <person name="Chu J."/>
            <person name="Raymond A."/>
            <person name="Pleasance S."/>
            <person name="Coope R."/>
            <person name="Wildung M.R."/>
            <person name="Ritland C.E."/>
            <person name="Bousquet J."/>
            <person name="Jones S.J."/>
            <person name="Bohlmann J."/>
            <person name="Birol I."/>
        </authorList>
    </citation>
    <scope>NUCLEOTIDE SEQUENCE [LARGE SCALE GENOMIC DNA]</scope>
    <source>
        <tissue evidence="1">Flushing bud</tissue>
    </source>
</reference>
<proteinExistence type="predicted"/>